<protein>
    <submittedName>
        <fullName evidence="1">Uncharacterized protein</fullName>
    </submittedName>
</protein>
<organism evidence="1 2">
    <name type="scientific">Jimgerdemannia flammicorona</name>
    <dbReference type="NCBI Taxonomy" id="994334"/>
    <lineage>
        <taxon>Eukaryota</taxon>
        <taxon>Fungi</taxon>
        <taxon>Fungi incertae sedis</taxon>
        <taxon>Mucoromycota</taxon>
        <taxon>Mucoromycotina</taxon>
        <taxon>Endogonomycetes</taxon>
        <taxon>Endogonales</taxon>
        <taxon>Endogonaceae</taxon>
        <taxon>Jimgerdemannia</taxon>
    </lineage>
</organism>
<evidence type="ECO:0000313" key="2">
    <source>
        <dbReference type="Proteomes" id="UP000274822"/>
    </source>
</evidence>
<evidence type="ECO:0000313" key="1">
    <source>
        <dbReference type="EMBL" id="RUS29704.1"/>
    </source>
</evidence>
<comment type="caution">
    <text evidence="1">The sequence shown here is derived from an EMBL/GenBank/DDBJ whole genome shotgun (WGS) entry which is preliminary data.</text>
</comment>
<dbReference type="AlphaFoldDB" id="A0A433QIZ1"/>
<reference evidence="1 2" key="1">
    <citation type="journal article" date="2018" name="New Phytol.">
        <title>Phylogenomics of Endogonaceae and evolution of mycorrhizas within Mucoromycota.</title>
        <authorList>
            <person name="Chang Y."/>
            <person name="Desiro A."/>
            <person name="Na H."/>
            <person name="Sandor L."/>
            <person name="Lipzen A."/>
            <person name="Clum A."/>
            <person name="Barry K."/>
            <person name="Grigoriev I.V."/>
            <person name="Martin F.M."/>
            <person name="Stajich J.E."/>
            <person name="Smith M.E."/>
            <person name="Bonito G."/>
            <person name="Spatafora J.W."/>
        </authorList>
    </citation>
    <scope>NUCLEOTIDE SEQUENCE [LARGE SCALE GENOMIC DNA]</scope>
    <source>
        <strain evidence="1 2">AD002</strain>
    </source>
</reference>
<accession>A0A433QIZ1</accession>
<keyword evidence="2" id="KW-1185">Reference proteome</keyword>
<name>A0A433QIZ1_9FUNG</name>
<sequence length="111" mass="13071">MTFAKNQKDKKTILNRRPFKCTGPLIVLYHKVFGQFLTNLINQNMTIPADHYKKTEAFLITASEFYQNEPQCREVVMIWKLKNELNSGSSEPVIQACLYYYGYWSQNDVCY</sequence>
<dbReference type="EMBL" id="RBNJ01004806">
    <property type="protein sequence ID" value="RUS29704.1"/>
    <property type="molecule type" value="Genomic_DNA"/>
</dbReference>
<proteinExistence type="predicted"/>
<gene>
    <name evidence="1" type="ORF">BC938DRAFT_480350</name>
</gene>
<dbReference type="Proteomes" id="UP000274822">
    <property type="component" value="Unassembled WGS sequence"/>
</dbReference>